<dbReference type="Proteomes" id="UP000327424">
    <property type="component" value="Chromosome"/>
</dbReference>
<gene>
    <name evidence="1" type="ORF">FR932_03315</name>
</gene>
<keyword evidence="2" id="KW-1185">Reference proteome</keyword>
<dbReference type="RefSeq" id="WP_019440978.1">
    <property type="nucleotide sequence ID" value="NZ_ALOE01000012.1"/>
</dbReference>
<dbReference type="AlphaFoldDB" id="A0A5J6WFX7"/>
<dbReference type="OrthoDB" id="179763at2"/>
<dbReference type="KEGG" id="mmaa:FR932_03315"/>
<dbReference type="InterPro" id="IPR011009">
    <property type="entry name" value="Kinase-like_dom_sf"/>
</dbReference>
<dbReference type="PANTHER" id="PTHR40086">
    <property type="entry name" value="PHOSPHOTRANSFERASE YTMP-RELATED"/>
    <property type="match status" value="1"/>
</dbReference>
<keyword evidence="1" id="KW-0808">Transferase</keyword>
<evidence type="ECO:0000313" key="1">
    <source>
        <dbReference type="EMBL" id="QFI36923.1"/>
    </source>
</evidence>
<proteinExistence type="predicted"/>
<dbReference type="PANTHER" id="PTHR40086:SF1">
    <property type="entry name" value="CELL CYCLE REGULATOR CCRZ"/>
    <property type="match status" value="1"/>
</dbReference>
<dbReference type="SUPFAM" id="SSF56112">
    <property type="entry name" value="Protein kinase-like (PK-like)"/>
    <property type="match status" value="1"/>
</dbReference>
<sequence length="301" mass="34682">MSVAESHYDPYHMIKDIPEFVTQFCPEAFSLTPVLGGLSNYNYRLEYHLDGAVHCYFLRLLSAAYSTMDNKVAHEFSAQAQAASIGLAPKIIVEHKQGMICDWIAGQHWDPNAQCKDDNIEKIAQLVATLHQQPLPHHHLDMIERLQHYYQIINGEFKTAQLEQQLALVINLIKLDLPRNRSVFCHHDMNPLNFIEDAQTKLYLLDWEFAAAGHGDFDIATLFQTFAWKTAQQALFLKYYNQYYPTAEVKAAQIDVMAVVVEMMTLLWCIVMYQQDKETTYLTLWQQSECAIADKISQLDD</sequence>
<dbReference type="GO" id="GO:0016740">
    <property type="term" value="F:transferase activity"/>
    <property type="evidence" value="ECO:0007669"/>
    <property type="project" value="UniProtKB-KW"/>
</dbReference>
<dbReference type="InterPro" id="IPR052077">
    <property type="entry name" value="CcrZ_PhaseVar_Mediator"/>
</dbReference>
<reference evidence="1 2" key="1">
    <citation type="submission" date="2019-09" db="EMBL/GenBank/DDBJ databases">
        <title>Hybrid Assembly of the complete Genome of the Deep-Sea Bacterium Moritella marina from long Nanopore and Illumina reads.</title>
        <authorList>
            <person name="Magin S."/>
            <person name="Georgoulis A."/>
            <person name="Papadimitriou K."/>
            <person name="Iliakis G."/>
            <person name="Vorgias C.E."/>
        </authorList>
    </citation>
    <scope>NUCLEOTIDE SEQUENCE [LARGE SCALE GENOMIC DNA]</scope>
    <source>
        <strain evidence="1 2">MP-1</strain>
    </source>
</reference>
<name>A0A5J6WFX7_MORMI</name>
<dbReference type="EMBL" id="CP044399">
    <property type="protein sequence ID" value="QFI36923.1"/>
    <property type="molecule type" value="Genomic_DNA"/>
</dbReference>
<dbReference type="Pfam" id="PF01633">
    <property type="entry name" value="Choline_kinase"/>
    <property type="match status" value="1"/>
</dbReference>
<dbReference type="Gene3D" id="3.30.200.20">
    <property type="entry name" value="Phosphorylase Kinase, domain 1"/>
    <property type="match status" value="1"/>
</dbReference>
<accession>A0A5J6WFX7</accession>
<protein>
    <submittedName>
        <fullName evidence="1">Phosphotransferase family protein</fullName>
    </submittedName>
</protein>
<organism evidence="1 2">
    <name type="scientific">Moritella marina ATCC 15381</name>
    <dbReference type="NCBI Taxonomy" id="1202962"/>
    <lineage>
        <taxon>Bacteria</taxon>
        <taxon>Pseudomonadati</taxon>
        <taxon>Pseudomonadota</taxon>
        <taxon>Gammaproteobacteria</taxon>
        <taxon>Alteromonadales</taxon>
        <taxon>Moritellaceae</taxon>
        <taxon>Moritella</taxon>
    </lineage>
</organism>
<dbReference type="Gene3D" id="3.90.1200.10">
    <property type="match status" value="1"/>
</dbReference>
<dbReference type="CDD" id="cd05151">
    <property type="entry name" value="ChoK-like"/>
    <property type="match status" value="1"/>
</dbReference>
<evidence type="ECO:0000313" key="2">
    <source>
        <dbReference type="Proteomes" id="UP000327424"/>
    </source>
</evidence>